<dbReference type="GO" id="GO:0051082">
    <property type="term" value="F:unfolded protein binding"/>
    <property type="evidence" value="ECO:0007669"/>
    <property type="project" value="InterPro"/>
</dbReference>
<dbReference type="RefSeq" id="WP_072987985.1">
    <property type="nucleotide sequence ID" value="NZ_FQZB01000010.1"/>
</dbReference>
<evidence type="ECO:0000313" key="5">
    <source>
        <dbReference type="EMBL" id="SHJ74852.1"/>
    </source>
</evidence>
<organism evidence="5 6">
    <name type="scientific">Clostridium cavendishii DSM 21758</name>
    <dbReference type="NCBI Taxonomy" id="1121302"/>
    <lineage>
        <taxon>Bacteria</taxon>
        <taxon>Bacillati</taxon>
        <taxon>Bacillota</taxon>
        <taxon>Clostridia</taxon>
        <taxon>Eubacteriales</taxon>
        <taxon>Clostridiaceae</taxon>
        <taxon>Clostridium</taxon>
    </lineage>
</organism>
<dbReference type="EMBL" id="FQZB01000010">
    <property type="protein sequence ID" value="SHJ74852.1"/>
    <property type="molecule type" value="Genomic_DNA"/>
</dbReference>
<keyword evidence="6" id="KW-1185">Reference proteome</keyword>
<keyword evidence="4" id="KW-0143">Chaperone</keyword>
<keyword evidence="2" id="KW-0547">Nucleotide-binding</keyword>
<protein>
    <submittedName>
        <fullName evidence="5">Histidine kinase-, DNA gyrase B-, and HSP90-like ATPase</fullName>
    </submittedName>
</protein>
<dbReference type="SUPFAM" id="SSF55874">
    <property type="entry name" value="ATPase domain of HSP90 chaperone/DNA topoisomerase II/histidine kinase"/>
    <property type="match status" value="1"/>
</dbReference>
<evidence type="ECO:0000313" key="6">
    <source>
        <dbReference type="Proteomes" id="UP000184310"/>
    </source>
</evidence>
<dbReference type="Pfam" id="PF13589">
    <property type="entry name" value="HATPase_c_3"/>
    <property type="match status" value="1"/>
</dbReference>
<dbReference type="AlphaFoldDB" id="A0A1M6LUR9"/>
<dbReference type="Gene3D" id="3.30.565.10">
    <property type="entry name" value="Histidine kinase-like ATPase, C-terminal domain"/>
    <property type="match status" value="1"/>
</dbReference>
<evidence type="ECO:0000256" key="1">
    <source>
        <dbReference type="ARBA" id="ARBA00008239"/>
    </source>
</evidence>
<evidence type="ECO:0000256" key="3">
    <source>
        <dbReference type="ARBA" id="ARBA00022840"/>
    </source>
</evidence>
<comment type="similarity">
    <text evidence="1">Belongs to the heat shock protein 90 family.</text>
</comment>
<dbReference type="PANTHER" id="PTHR11528">
    <property type="entry name" value="HEAT SHOCK PROTEIN 90 FAMILY MEMBER"/>
    <property type="match status" value="1"/>
</dbReference>
<proteinExistence type="inferred from homology"/>
<gene>
    <name evidence="5" type="ORF">SAMN02745163_02502</name>
</gene>
<dbReference type="InterPro" id="IPR036890">
    <property type="entry name" value="HATPase_C_sf"/>
</dbReference>
<reference evidence="5 6" key="1">
    <citation type="submission" date="2016-11" db="EMBL/GenBank/DDBJ databases">
        <authorList>
            <person name="Jaros S."/>
            <person name="Januszkiewicz K."/>
            <person name="Wedrychowicz H."/>
        </authorList>
    </citation>
    <scope>NUCLEOTIDE SEQUENCE [LARGE SCALE GENOMIC DNA]</scope>
    <source>
        <strain evidence="5 6">DSM 21758</strain>
    </source>
</reference>
<dbReference type="GO" id="GO:0016301">
    <property type="term" value="F:kinase activity"/>
    <property type="evidence" value="ECO:0007669"/>
    <property type="project" value="UniProtKB-KW"/>
</dbReference>
<dbReference type="Proteomes" id="UP000184310">
    <property type="component" value="Unassembled WGS sequence"/>
</dbReference>
<dbReference type="STRING" id="1121302.SAMN02745163_02502"/>
<keyword evidence="5" id="KW-0808">Transferase</keyword>
<dbReference type="GO" id="GO:0005524">
    <property type="term" value="F:ATP binding"/>
    <property type="evidence" value="ECO:0007669"/>
    <property type="project" value="UniProtKB-KW"/>
</dbReference>
<dbReference type="GO" id="GO:0140662">
    <property type="term" value="F:ATP-dependent protein folding chaperone"/>
    <property type="evidence" value="ECO:0007669"/>
    <property type="project" value="InterPro"/>
</dbReference>
<dbReference type="OrthoDB" id="1837345at2"/>
<dbReference type="GO" id="GO:0016887">
    <property type="term" value="F:ATP hydrolysis activity"/>
    <property type="evidence" value="ECO:0007669"/>
    <property type="project" value="InterPro"/>
</dbReference>
<name>A0A1M6LUR9_9CLOT</name>
<evidence type="ECO:0000256" key="4">
    <source>
        <dbReference type="ARBA" id="ARBA00023186"/>
    </source>
</evidence>
<keyword evidence="5" id="KW-0418">Kinase</keyword>
<evidence type="ECO:0000256" key="2">
    <source>
        <dbReference type="ARBA" id="ARBA00022741"/>
    </source>
</evidence>
<accession>A0A1M6LUR9</accession>
<keyword evidence="3" id="KW-0067">ATP-binding</keyword>
<sequence length="754" mass="88639">MNILKKEPDGLTIYNPIAKDKSNMNIIANQNNYYEEDYLYNNFLSICESRNEEVLNEKYNIIKYIIKKDTLKSVIKKKRIDKDIVYKQIFEKIIYCIENEVQYKDIIDNIIDDGYNSIIYSIVAIALVFQKYIENTNTILINNIHNIYCELSSTTLNIKYSNKIKNRKELRDTEEVARNLQSDLKKITYINNFHSIYNFNDVQINNFNLDDISFINEEIKYRVTTGIIPNLIKPLYGNKPECGARELIQNATDACKERLIREQYKARIDINFDDDFIIIRDNGIGMNIDIIRNNYFCVGNSSKKKYGNLVGQFGIGSLASFLLGHKVLVKTRRYGEDNILRFDYKLEQDENNDSIIDIFIEKDNNFDFGTEIKILLNNNLKNDKKSLLYKLKLKEWYLTSEIQIYINGHKNESIDDTGLEWINFKSEDDNFKAEFLYSSSESQSKLNLDKKIIYNGIPLSENYDLTDEGVYPVSISKSPCINIIDIGLKKKIEINLERSKLTNFEYLKWDLKKAIYKKELQELKGKSPELIDKSNLIMKYVYNGQFIKNIPIIYSRMGAALYSIYTKCILYRNDIKKIFILYNCSNISFEDLNQDYAYIFSNQVVTKKFIGQRLLNSDVKSMCVYNYFMENYFFSADSWSNGLKTEALVSIYNNYGYNIQGNSNLSKSQVWDEHNRVKLTMRNNIMRNSQYGFCKIKGQEMLDLELVRKIFSNNKQAYIECRDVVKSNIVSLEDSFDNYYNSIFNSSLFVWKWK</sequence>
<dbReference type="InterPro" id="IPR001404">
    <property type="entry name" value="Hsp90_fam"/>
</dbReference>